<dbReference type="STRING" id="1817867.A3F83_13110"/>
<dbReference type="PANTHER" id="PTHR30212">
    <property type="entry name" value="PROTEIN YIIM"/>
    <property type="match status" value="1"/>
</dbReference>
<dbReference type="Pfam" id="PF03473">
    <property type="entry name" value="MOSC"/>
    <property type="match status" value="1"/>
</dbReference>
<dbReference type="InterPro" id="IPR005163">
    <property type="entry name" value="Tri_helical_YiiM-like"/>
</dbReference>
<dbReference type="Pfam" id="PF03475">
    <property type="entry name" value="YiiM_3-alpha"/>
    <property type="match status" value="1"/>
</dbReference>
<evidence type="ECO:0000313" key="3">
    <source>
        <dbReference type="Proteomes" id="UP000179129"/>
    </source>
</evidence>
<evidence type="ECO:0000313" key="2">
    <source>
        <dbReference type="EMBL" id="OGG06551.1"/>
    </source>
</evidence>
<evidence type="ECO:0000259" key="1">
    <source>
        <dbReference type="PROSITE" id="PS51340"/>
    </source>
</evidence>
<proteinExistence type="predicted"/>
<accession>A0A1F5Z280</accession>
<dbReference type="InterPro" id="IPR052353">
    <property type="entry name" value="Benzoxazolinone_Detox_Enz"/>
</dbReference>
<organism evidence="2 3">
    <name type="scientific">Candidatus Glassbacteria bacterium RIFCSPLOWO2_12_FULL_58_11</name>
    <dbReference type="NCBI Taxonomy" id="1817867"/>
    <lineage>
        <taxon>Bacteria</taxon>
        <taxon>Candidatus Glassiibacteriota</taxon>
    </lineage>
</organism>
<dbReference type="EMBL" id="MFIX01000025">
    <property type="protein sequence ID" value="OGG06551.1"/>
    <property type="molecule type" value="Genomic_DNA"/>
</dbReference>
<dbReference type="Proteomes" id="UP000179129">
    <property type="component" value="Unassembled WGS sequence"/>
</dbReference>
<dbReference type="GO" id="GO:0003824">
    <property type="term" value="F:catalytic activity"/>
    <property type="evidence" value="ECO:0007669"/>
    <property type="project" value="InterPro"/>
</dbReference>
<comment type="caution">
    <text evidence="2">The sequence shown here is derived from an EMBL/GenBank/DDBJ whole genome shotgun (WGS) entry which is preliminary data.</text>
</comment>
<sequence>MKLLAVCVGQPKEVTYRDKTVMTGIFKEPVEGRVMLRQTNLDGDRQADLRYHGGGDKAVYAYPFEHYAYWQEKLGRSDFKYGQFGENLTTEGLLEEEVRIGEVLGIGGALLQVTQPRTPCFKLGLKMGQDTFPPLFLESGRSGFYLRVLREGEIGAGDPIEIVERPTDCLTVRELWHLMHYETENREGAKIALAMPALSQAWRETLEERVRK</sequence>
<dbReference type="PANTHER" id="PTHR30212:SF2">
    <property type="entry name" value="PROTEIN YIIM"/>
    <property type="match status" value="1"/>
</dbReference>
<dbReference type="InterPro" id="IPR005302">
    <property type="entry name" value="MoCF_Sase_C"/>
</dbReference>
<dbReference type="GO" id="GO:0030170">
    <property type="term" value="F:pyridoxal phosphate binding"/>
    <property type="evidence" value="ECO:0007669"/>
    <property type="project" value="InterPro"/>
</dbReference>
<name>A0A1F5Z280_9BACT</name>
<dbReference type="GO" id="GO:0030151">
    <property type="term" value="F:molybdenum ion binding"/>
    <property type="evidence" value="ECO:0007669"/>
    <property type="project" value="InterPro"/>
</dbReference>
<reference evidence="2 3" key="1">
    <citation type="journal article" date="2016" name="Nat. Commun.">
        <title>Thousands of microbial genomes shed light on interconnected biogeochemical processes in an aquifer system.</title>
        <authorList>
            <person name="Anantharaman K."/>
            <person name="Brown C.T."/>
            <person name="Hug L.A."/>
            <person name="Sharon I."/>
            <person name="Castelle C.J."/>
            <person name="Probst A.J."/>
            <person name="Thomas B.C."/>
            <person name="Singh A."/>
            <person name="Wilkins M.J."/>
            <person name="Karaoz U."/>
            <person name="Brodie E.L."/>
            <person name="Williams K.H."/>
            <person name="Hubbard S.S."/>
            <person name="Banfield J.F."/>
        </authorList>
    </citation>
    <scope>NUCLEOTIDE SEQUENCE [LARGE SCALE GENOMIC DNA]</scope>
</reference>
<dbReference type="InterPro" id="IPR011037">
    <property type="entry name" value="Pyrv_Knase-like_insert_dom_sf"/>
</dbReference>
<dbReference type="SUPFAM" id="SSF50800">
    <property type="entry name" value="PK beta-barrel domain-like"/>
    <property type="match status" value="1"/>
</dbReference>
<protein>
    <submittedName>
        <fullName evidence="2">Molybdenum cofactor biosysynthesis protein</fullName>
    </submittedName>
</protein>
<dbReference type="AlphaFoldDB" id="A0A1F5Z280"/>
<gene>
    <name evidence="2" type="ORF">A3F83_13110</name>
</gene>
<dbReference type="Gene3D" id="2.40.33.20">
    <property type="entry name" value="PK beta-barrel domain-like"/>
    <property type="match status" value="1"/>
</dbReference>
<dbReference type="PROSITE" id="PS51340">
    <property type="entry name" value="MOSC"/>
    <property type="match status" value="1"/>
</dbReference>
<feature type="domain" description="MOSC" evidence="1">
    <location>
        <begin position="28"/>
        <end position="163"/>
    </location>
</feature>